<proteinExistence type="predicted"/>
<dbReference type="PANTHER" id="PTHR46481:SF9">
    <property type="entry name" value="ZINC FINGER BED DOMAIN-CONTAINING PROTEIN 1-LIKE"/>
    <property type="match status" value="1"/>
</dbReference>
<dbReference type="Pfam" id="PF05699">
    <property type="entry name" value="Dimer_Tnp_hAT"/>
    <property type="match status" value="1"/>
</dbReference>
<reference evidence="2" key="1">
    <citation type="submission" date="2017-05" db="UniProtKB">
        <authorList>
            <consortium name="EnsemblMetazoa"/>
        </authorList>
    </citation>
    <scope>IDENTIFICATION</scope>
</reference>
<dbReference type="OrthoDB" id="1607513at2759"/>
<dbReference type="SUPFAM" id="SSF53098">
    <property type="entry name" value="Ribonuclease H-like"/>
    <property type="match status" value="1"/>
</dbReference>
<dbReference type="InterPro" id="IPR012337">
    <property type="entry name" value="RNaseH-like_sf"/>
</dbReference>
<sequence length="164" mass="18988">MTLLTDELHQAILLDLLTRNDPNVVDLLEVCSFLDPRFKTKYINNKEKVKETVYRDGITMYDSTCASTSSQSTTYIIPPGKRNRTLGSLFQLHEDEMDLPTVLPEQIIKAEVLKYVDEIRLNIEDDPLKWWRVHRQQSLLLVAVAMKYLCVPATSTESERLFIQ</sequence>
<evidence type="ECO:0000313" key="2">
    <source>
        <dbReference type="EnsemblMetazoa" id="Aqu2.1.18397_001"/>
    </source>
</evidence>
<organism evidence="2">
    <name type="scientific">Amphimedon queenslandica</name>
    <name type="common">Sponge</name>
    <dbReference type="NCBI Taxonomy" id="400682"/>
    <lineage>
        <taxon>Eukaryota</taxon>
        <taxon>Metazoa</taxon>
        <taxon>Porifera</taxon>
        <taxon>Demospongiae</taxon>
        <taxon>Heteroscleromorpha</taxon>
        <taxon>Haplosclerida</taxon>
        <taxon>Niphatidae</taxon>
        <taxon>Amphimedon</taxon>
    </lineage>
</organism>
<dbReference type="InterPro" id="IPR052035">
    <property type="entry name" value="ZnF_BED_domain_contain"/>
</dbReference>
<protein>
    <recommendedName>
        <fullName evidence="1">HAT C-terminal dimerisation domain-containing protein</fullName>
    </recommendedName>
</protein>
<name>A0A1X7TTN4_AMPQE</name>
<accession>A0A1X7TTN4</accession>
<feature type="domain" description="HAT C-terminal dimerisation" evidence="1">
    <location>
        <begin position="114"/>
        <end position="162"/>
    </location>
</feature>
<dbReference type="InParanoid" id="A0A1X7TTN4"/>
<dbReference type="PANTHER" id="PTHR46481">
    <property type="entry name" value="ZINC FINGER BED DOMAIN-CONTAINING PROTEIN 4"/>
    <property type="match status" value="1"/>
</dbReference>
<dbReference type="GO" id="GO:0046983">
    <property type="term" value="F:protein dimerization activity"/>
    <property type="evidence" value="ECO:0007669"/>
    <property type="project" value="InterPro"/>
</dbReference>
<dbReference type="AlphaFoldDB" id="A0A1X7TTN4"/>
<dbReference type="EnsemblMetazoa" id="Aqu2.1.18397_001">
    <property type="protein sequence ID" value="Aqu2.1.18397_001"/>
    <property type="gene ID" value="Aqu2.1.18397"/>
</dbReference>
<dbReference type="InterPro" id="IPR008906">
    <property type="entry name" value="HATC_C_dom"/>
</dbReference>
<evidence type="ECO:0000259" key="1">
    <source>
        <dbReference type="Pfam" id="PF05699"/>
    </source>
</evidence>